<dbReference type="OrthoDB" id="9802795at2"/>
<dbReference type="PANTHER" id="PTHR30008">
    <property type="entry name" value="EXODEOXYRIBONUCLEASE 7 LARGE SUBUNIT"/>
    <property type="match status" value="1"/>
</dbReference>
<dbReference type="EMBL" id="FNIT01000001">
    <property type="protein sequence ID" value="SDN70568.1"/>
    <property type="molecule type" value="Genomic_DNA"/>
</dbReference>
<accession>A0A1H0DKI5</accession>
<comment type="subcellular location">
    <subcellularLocation>
        <location evidence="5 6">Cytoplasm</location>
    </subcellularLocation>
</comment>
<comment type="function">
    <text evidence="5">Bidirectionally degrades single-stranded DNA into large acid-insoluble oligonucleotides, which are then degraded further into small acid-soluble oligonucleotides.</text>
</comment>
<dbReference type="RefSeq" id="WP_090669146.1">
    <property type="nucleotide sequence ID" value="NZ_FNIT01000001.1"/>
</dbReference>
<reference evidence="10 11" key="1">
    <citation type="submission" date="2016-10" db="EMBL/GenBank/DDBJ databases">
        <authorList>
            <person name="de Groot N.N."/>
        </authorList>
    </citation>
    <scope>NUCLEOTIDE SEQUENCE [LARGE SCALE GENOMIC DNA]</scope>
    <source>
        <strain evidence="11">L7-484,KACC 16230,DSM 25025</strain>
    </source>
</reference>
<comment type="subunit">
    <text evidence="5">Heterooligomer composed of large and small subunits.</text>
</comment>
<dbReference type="GO" id="GO:0003676">
    <property type="term" value="F:nucleic acid binding"/>
    <property type="evidence" value="ECO:0007669"/>
    <property type="project" value="InterPro"/>
</dbReference>
<gene>
    <name evidence="5" type="primary">xseA</name>
    <name evidence="10" type="ORF">SAMN05192530_101830</name>
</gene>
<dbReference type="InterPro" id="IPR025824">
    <property type="entry name" value="OB-fold_nuc-bd_dom"/>
</dbReference>
<keyword evidence="2 5" id="KW-0540">Nuclease</keyword>
<evidence type="ECO:0000313" key="11">
    <source>
        <dbReference type="Proteomes" id="UP000198793"/>
    </source>
</evidence>
<comment type="similarity">
    <text evidence="5 6">Belongs to the XseA family.</text>
</comment>
<evidence type="ECO:0000256" key="1">
    <source>
        <dbReference type="ARBA" id="ARBA00022490"/>
    </source>
</evidence>
<keyword evidence="11" id="KW-1185">Reference proteome</keyword>
<comment type="catalytic activity">
    <reaction evidence="5 6">
        <text>Exonucleolytic cleavage in either 5'- to 3'- or 3'- to 5'-direction to yield nucleoside 5'-phosphates.</text>
        <dbReference type="EC" id="3.1.11.6"/>
    </reaction>
</comment>
<dbReference type="EC" id="3.1.11.6" evidence="5"/>
<dbReference type="CDD" id="cd04489">
    <property type="entry name" value="ExoVII_LU_OBF"/>
    <property type="match status" value="1"/>
</dbReference>
<evidence type="ECO:0000256" key="7">
    <source>
        <dbReference type="SAM" id="MobiDB-lite"/>
    </source>
</evidence>
<evidence type="ECO:0000259" key="9">
    <source>
        <dbReference type="Pfam" id="PF13742"/>
    </source>
</evidence>
<dbReference type="Pfam" id="PF02601">
    <property type="entry name" value="Exonuc_VII_L"/>
    <property type="match status" value="1"/>
</dbReference>
<dbReference type="Proteomes" id="UP000198793">
    <property type="component" value="Unassembled WGS sequence"/>
</dbReference>
<evidence type="ECO:0000256" key="5">
    <source>
        <dbReference type="HAMAP-Rule" id="MF_00378"/>
    </source>
</evidence>
<sequence>MVSARTTARAAAAEPAGTNAAEYTVSEISGALKRTVEDAFGHVRVRGEISGYRGPHSSGHAYFALKDDKSRLEAVIWRGSMLKIAFKPEEGLEVIATGKLTTFPGSSKYQIVIEQMEPAGAGALMALLNERRLKLEAEGLFAQARKRPLPFLPRVIGIVTSPTGAVIRDIRHRIADRFPLHLLVWPVRVQGETCGEEVSAAIRGFNAIEPGGAIPRPDLLIVARGGGSLEDLWGFNDESVVRAAAASDIPLISAVGHETDWTLIDHAADRRAPTPTGAAEMAVPVRADLVATLAAIGARSGAAVSRTLQGERRQLVSLARALPTVDALLALPRRRLDEAEGSLGRSLRLSLSERRRALSEIAAGLAPGQLEAGLREKRASLRHAEARVLQGARALLAERRHRLDRLGASLRPNAVASRSAEARHRLLTLGDRLDRAQLTALERRRGTLNNAWRVADSLNPRNVLERGYAIVRGEGDMPITRPEDLLPGTRFELEFARGRRRAAVAVDARAEPPEGGGEEAVPAAIAVAPAARPARPKRRQQRAEADAVQGDLF</sequence>
<dbReference type="InterPro" id="IPR003753">
    <property type="entry name" value="Exonuc_VII_L"/>
</dbReference>
<keyword evidence="3 5" id="KW-0378">Hydrolase</keyword>
<dbReference type="GO" id="GO:0009318">
    <property type="term" value="C:exodeoxyribonuclease VII complex"/>
    <property type="evidence" value="ECO:0007669"/>
    <property type="project" value="UniProtKB-UniRule"/>
</dbReference>
<evidence type="ECO:0000313" key="10">
    <source>
        <dbReference type="EMBL" id="SDN70568.1"/>
    </source>
</evidence>
<dbReference type="NCBIfam" id="TIGR00237">
    <property type="entry name" value="xseA"/>
    <property type="match status" value="1"/>
</dbReference>
<evidence type="ECO:0000256" key="6">
    <source>
        <dbReference type="RuleBase" id="RU004355"/>
    </source>
</evidence>
<dbReference type="STRING" id="1166073.SAMN05192530_101830"/>
<feature type="domain" description="Exonuclease VII large subunit C-terminal" evidence="8">
    <location>
        <begin position="140"/>
        <end position="409"/>
    </location>
</feature>
<organism evidence="10 11">
    <name type="scientific">Aureimonas jatrophae</name>
    <dbReference type="NCBI Taxonomy" id="1166073"/>
    <lineage>
        <taxon>Bacteria</taxon>
        <taxon>Pseudomonadati</taxon>
        <taxon>Pseudomonadota</taxon>
        <taxon>Alphaproteobacteria</taxon>
        <taxon>Hyphomicrobiales</taxon>
        <taxon>Aurantimonadaceae</taxon>
        <taxon>Aureimonas</taxon>
    </lineage>
</organism>
<proteinExistence type="inferred from homology"/>
<dbReference type="AlphaFoldDB" id="A0A1H0DKI5"/>
<dbReference type="GO" id="GO:0006308">
    <property type="term" value="P:DNA catabolic process"/>
    <property type="evidence" value="ECO:0007669"/>
    <property type="project" value="UniProtKB-UniRule"/>
</dbReference>
<evidence type="ECO:0000256" key="3">
    <source>
        <dbReference type="ARBA" id="ARBA00022801"/>
    </source>
</evidence>
<name>A0A1H0DKI5_9HYPH</name>
<dbReference type="GO" id="GO:0005737">
    <property type="term" value="C:cytoplasm"/>
    <property type="evidence" value="ECO:0007669"/>
    <property type="project" value="UniProtKB-SubCell"/>
</dbReference>
<dbReference type="InterPro" id="IPR020579">
    <property type="entry name" value="Exonuc_VII_lsu_C"/>
</dbReference>
<evidence type="ECO:0000256" key="2">
    <source>
        <dbReference type="ARBA" id="ARBA00022722"/>
    </source>
</evidence>
<dbReference type="Pfam" id="PF13742">
    <property type="entry name" value="tRNA_anti_2"/>
    <property type="match status" value="1"/>
</dbReference>
<evidence type="ECO:0000256" key="4">
    <source>
        <dbReference type="ARBA" id="ARBA00022839"/>
    </source>
</evidence>
<dbReference type="PANTHER" id="PTHR30008:SF0">
    <property type="entry name" value="EXODEOXYRIBONUCLEASE 7 LARGE SUBUNIT"/>
    <property type="match status" value="1"/>
</dbReference>
<protein>
    <recommendedName>
        <fullName evidence="5">Exodeoxyribonuclease 7 large subunit</fullName>
        <ecNumber evidence="5">3.1.11.6</ecNumber>
    </recommendedName>
    <alternativeName>
        <fullName evidence="5">Exodeoxyribonuclease VII large subunit</fullName>
        <shortName evidence="5">Exonuclease VII large subunit</shortName>
    </alternativeName>
</protein>
<keyword evidence="1 5" id="KW-0963">Cytoplasm</keyword>
<evidence type="ECO:0000259" key="8">
    <source>
        <dbReference type="Pfam" id="PF02601"/>
    </source>
</evidence>
<dbReference type="HAMAP" id="MF_00378">
    <property type="entry name" value="Exonuc_7_L"/>
    <property type="match status" value="1"/>
</dbReference>
<keyword evidence="4 5" id="KW-0269">Exonuclease</keyword>
<feature type="domain" description="OB-fold nucleic acid binding" evidence="9">
    <location>
        <begin position="23"/>
        <end position="117"/>
    </location>
</feature>
<dbReference type="GO" id="GO:0008855">
    <property type="term" value="F:exodeoxyribonuclease VII activity"/>
    <property type="evidence" value="ECO:0007669"/>
    <property type="project" value="UniProtKB-UniRule"/>
</dbReference>
<feature type="region of interest" description="Disordered" evidence="7">
    <location>
        <begin position="529"/>
        <end position="553"/>
    </location>
</feature>